<name>A0A6I4YV75_9DEIO</name>
<evidence type="ECO:0000256" key="3">
    <source>
        <dbReference type="ARBA" id="ARBA00022679"/>
    </source>
</evidence>
<dbReference type="Proteomes" id="UP000430519">
    <property type="component" value="Unassembled WGS sequence"/>
</dbReference>
<evidence type="ECO:0000256" key="5">
    <source>
        <dbReference type="ARBA" id="ARBA00023136"/>
    </source>
</evidence>
<dbReference type="Pfam" id="PF02518">
    <property type="entry name" value="HATPase_c"/>
    <property type="match status" value="1"/>
</dbReference>
<dbReference type="InterPro" id="IPR005467">
    <property type="entry name" value="His_kinase_dom"/>
</dbReference>
<dbReference type="InterPro" id="IPR036890">
    <property type="entry name" value="HATPase_C_sf"/>
</dbReference>
<comment type="catalytic activity">
    <reaction evidence="1">
        <text>ATP + protein L-histidine = ADP + protein N-phospho-L-histidine.</text>
        <dbReference type="EC" id="2.7.13.3"/>
    </reaction>
</comment>
<evidence type="ECO:0000256" key="2">
    <source>
        <dbReference type="ARBA" id="ARBA00012438"/>
    </source>
</evidence>
<dbReference type="InterPro" id="IPR013656">
    <property type="entry name" value="PAS_4"/>
</dbReference>
<feature type="domain" description="PAS" evidence="7">
    <location>
        <begin position="23"/>
        <end position="85"/>
    </location>
</feature>
<dbReference type="InterPro" id="IPR035965">
    <property type="entry name" value="PAS-like_dom_sf"/>
</dbReference>
<keyword evidence="5" id="KW-0472">Membrane</keyword>
<gene>
    <name evidence="8" type="ORF">GLX28_15435</name>
</gene>
<dbReference type="GO" id="GO:0030295">
    <property type="term" value="F:protein kinase activator activity"/>
    <property type="evidence" value="ECO:0007669"/>
    <property type="project" value="TreeGrafter"/>
</dbReference>
<feature type="domain" description="Histidine kinase" evidence="6">
    <location>
        <begin position="152"/>
        <end position="374"/>
    </location>
</feature>
<dbReference type="PANTHER" id="PTHR42878">
    <property type="entry name" value="TWO-COMPONENT HISTIDINE KINASE"/>
    <property type="match status" value="1"/>
</dbReference>
<organism evidence="8 9">
    <name type="scientific">Deinococcus xianganensis</name>
    <dbReference type="NCBI Taxonomy" id="1507289"/>
    <lineage>
        <taxon>Bacteria</taxon>
        <taxon>Thermotogati</taxon>
        <taxon>Deinococcota</taxon>
        <taxon>Deinococci</taxon>
        <taxon>Deinococcales</taxon>
        <taxon>Deinococcaceae</taxon>
        <taxon>Deinococcus</taxon>
    </lineage>
</organism>
<dbReference type="GO" id="GO:0000156">
    <property type="term" value="F:phosphorelay response regulator activity"/>
    <property type="evidence" value="ECO:0007669"/>
    <property type="project" value="TreeGrafter"/>
</dbReference>
<dbReference type="PANTHER" id="PTHR42878:SF15">
    <property type="entry name" value="BACTERIOPHYTOCHROME"/>
    <property type="match status" value="1"/>
</dbReference>
<dbReference type="EC" id="2.7.13.3" evidence="2"/>
<evidence type="ECO:0000259" key="7">
    <source>
        <dbReference type="PROSITE" id="PS50112"/>
    </source>
</evidence>
<dbReference type="InterPro" id="IPR000014">
    <property type="entry name" value="PAS"/>
</dbReference>
<keyword evidence="4" id="KW-0418">Kinase</keyword>
<reference evidence="8 9" key="1">
    <citation type="submission" date="2019-11" db="EMBL/GenBank/DDBJ databases">
        <title>Genome sequence of Deinococcus xianganensis Y35, AI-2 producing algicidal bacterium, isolated from lake water.</title>
        <authorList>
            <person name="Li Y."/>
        </authorList>
    </citation>
    <scope>NUCLEOTIDE SEQUENCE [LARGE SCALE GENOMIC DNA]</scope>
    <source>
        <strain evidence="8 9">Y35</strain>
    </source>
</reference>
<evidence type="ECO:0000256" key="1">
    <source>
        <dbReference type="ARBA" id="ARBA00000085"/>
    </source>
</evidence>
<dbReference type="PROSITE" id="PS50112">
    <property type="entry name" value="PAS"/>
    <property type="match status" value="1"/>
</dbReference>
<dbReference type="SUPFAM" id="SSF55785">
    <property type="entry name" value="PYP-like sensor domain (PAS domain)"/>
    <property type="match status" value="1"/>
</dbReference>
<dbReference type="SMART" id="SM00387">
    <property type="entry name" value="HATPase_c"/>
    <property type="match status" value="1"/>
</dbReference>
<dbReference type="Gene3D" id="3.30.450.20">
    <property type="entry name" value="PAS domain"/>
    <property type="match status" value="1"/>
</dbReference>
<comment type="caution">
    <text evidence="8">The sequence shown here is derived from an EMBL/GenBank/DDBJ whole genome shotgun (WGS) entry which is preliminary data.</text>
</comment>
<dbReference type="InterPro" id="IPR050351">
    <property type="entry name" value="BphY/WalK/GraS-like"/>
</dbReference>
<dbReference type="Pfam" id="PF08448">
    <property type="entry name" value="PAS_4"/>
    <property type="match status" value="1"/>
</dbReference>
<dbReference type="AlphaFoldDB" id="A0A6I4YV75"/>
<dbReference type="GO" id="GO:0007234">
    <property type="term" value="P:osmosensory signaling via phosphorelay pathway"/>
    <property type="evidence" value="ECO:0007669"/>
    <property type="project" value="TreeGrafter"/>
</dbReference>
<evidence type="ECO:0000313" key="9">
    <source>
        <dbReference type="Proteomes" id="UP000430519"/>
    </source>
</evidence>
<keyword evidence="9" id="KW-1185">Reference proteome</keyword>
<dbReference type="SUPFAM" id="SSF55874">
    <property type="entry name" value="ATPase domain of HSP90 chaperone/DNA topoisomerase II/histidine kinase"/>
    <property type="match status" value="1"/>
</dbReference>
<dbReference type="CDD" id="cd00130">
    <property type="entry name" value="PAS"/>
    <property type="match status" value="1"/>
</dbReference>
<dbReference type="EMBL" id="WVHK01000069">
    <property type="protein sequence ID" value="MXV21023.1"/>
    <property type="molecule type" value="Genomic_DNA"/>
</dbReference>
<evidence type="ECO:0000313" key="8">
    <source>
        <dbReference type="EMBL" id="MXV21023.1"/>
    </source>
</evidence>
<evidence type="ECO:0000256" key="4">
    <source>
        <dbReference type="ARBA" id="ARBA00022777"/>
    </source>
</evidence>
<dbReference type="InterPro" id="IPR003594">
    <property type="entry name" value="HATPase_dom"/>
</dbReference>
<dbReference type="Gene3D" id="3.30.565.10">
    <property type="entry name" value="Histidine kinase-like ATPase, C-terminal domain"/>
    <property type="match status" value="1"/>
</dbReference>
<evidence type="ECO:0000259" key="6">
    <source>
        <dbReference type="PROSITE" id="PS50109"/>
    </source>
</evidence>
<dbReference type="PROSITE" id="PS50109">
    <property type="entry name" value="HIS_KIN"/>
    <property type="match status" value="1"/>
</dbReference>
<proteinExistence type="predicted"/>
<dbReference type="GO" id="GO:0004673">
    <property type="term" value="F:protein histidine kinase activity"/>
    <property type="evidence" value="ECO:0007669"/>
    <property type="project" value="UniProtKB-EC"/>
</dbReference>
<dbReference type="GO" id="GO:0016020">
    <property type="term" value="C:membrane"/>
    <property type="evidence" value="ECO:0007669"/>
    <property type="project" value="UniProtKB-SubCell"/>
</dbReference>
<dbReference type="SMART" id="SM00091">
    <property type="entry name" value="PAS"/>
    <property type="match status" value="1"/>
</dbReference>
<protein>
    <recommendedName>
        <fullName evidence="2">histidine kinase</fullName>
        <ecNumber evidence="2">2.7.13.3</ecNumber>
    </recommendedName>
</protein>
<sequence length="377" mass="42389">MPKNDVRPSMDSLPTASSTSVHFDHIAVPYLCLDERGAVKHCNAAAATLLQWDADHLQGKRLDHFLHTASQGSFAITLRQAFETGALQQVEIALTRTQSSQQEMLLQLTYDGTVCHVLLTDITPYKQAHLLLLNERTQQEQELKVSADRIRSLNSELEEVLLASQQQLHLLLARITNLLGQARAAPTPSELDQHLKTAGLVGQQLNSLLGSLERYRQTRTMRVRLRPVSVQACLKAALADLTPEMRQRQVAVTHDPLPTLQADSQALTIILEEYLSNALKFTRGQDQARIHVLHRETLTEHHIGVLDNGVGFNMRQKDRLFTLFGKLHSPREFEGLGVGLPTARRTCERFGARVWAEGKVNHGATFWFSWPKQPRVH</sequence>
<dbReference type="RefSeq" id="WP_160980989.1">
    <property type="nucleotide sequence ID" value="NZ_WVHK01000069.1"/>
</dbReference>
<accession>A0A6I4YV75</accession>
<keyword evidence="3" id="KW-0808">Transferase</keyword>